<keyword evidence="1" id="KW-0812">Transmembrane</keyword>
<dbReference type="EMBL" id="SUTK01000005">
    <property type="protein sequence ID" value="MBE6501203.1"/>
    <property type="molecule type" value="Genomic_DNA"/>
</dbReference>
<feature type="transmembrane region" description="Helical" evidence="1">
    <location>
        <begin position="91"/>
        <end position="110"/>
    </location>
</feature>
<protein>
    <submittedName>
        <fullName evidence="2">Oligosaccharide repeat unit polymerase</fullName>
    </submittedName>
</protein>
<feature type="transmembrane region" description="Helical" evidence="1">
    <location>
        <begin position="23"/>
        <end position="44"/>
    </location>
</feature>
<evidence type="ECO:0000256" key="1">
    <source>
        <dbReference type="SAM" id="Phobius"/>
    </source>
</evidence>
<sequence>MSVIYSTLTSVINKISDEFHKSFLFTFIFTILGFIENQWVNSYFKRFYPSENFLNFLNKNEILKNHIFNPLIVLFLFALFLLLSMSKPSDSLVITLILAFAGFFIGSAILPRHFLNNNLKNIVEFERRDIYSIGFCLILISIVFFFVSIASVGGIPLLKPSIRYLLKPILTMPVFLIIPGTCLIASAYLKDFQDKKITRSQARFRFLFLLFIDCAFLLLLGYRTPLLAAFLIIIIIGFYGNIVSLWEVVIGAVIGIGAIIGIGYFRSLGEMTITSSTSPLYSLQSRADFTLHVLNLLDFLGGNFGLTHGHMLVSSIPGSDLGPRMMVGKLIAWRTEVTVTPTLIGQMVVDFGKVGVLIGMLLLGFILGIGFKIMQKTKNYFYIGIYSLILTYTILGIETGILDIQVLIYFVIAVFIYLIDIKNTRN</sequence>
<name>A0A8T3V3U5_9EURY</name>
<dbReference type="Proteomes" id="UP000783037">
    <property type="component" value="Unassembled WGS sequence"/>
</dbReference>
<dbReference type="NCBIfam" id="TIGR04370">
    <property type="entry name" value="glyco_rpt_poly"/>
    <property type="match status" value="1"/>
</dbReference>
<feature type="transmembrane region" description="Helical" evidence="1">
    <location>
        <begin position="130"/>
        <end position="158"/>
    </location>
</feature>
<reference evidence="2" key="1">
    <citation type="submission" date="2019-04" db="EMBL/GenBank/DDBJ databases">
        <title>Evolution of Biomass-Degrading Anaerobic Consortia Revealed by Metagenomics.</title>
        <authorList>
            <person name="Peng X."/>
        </authorList>
    </citation>
    <scope>NUCLEOTIDE SEQUENCE</scope>
    <source>
        <strain evidence="2">SIG18</strain>
    </source>
</reference>
<dbReference type="RefSeq" id="WP_303738318.1">
    <property type="nucleotide sequence ID" value="NZ_SUTK01000005.1"/>
</dbReference>
<feature type="transmembrane region" description="Helical" evidence="1">
    <location>
        <begin position="164"/>
        <end position="185"/>
    </location>
</feature>
<proteinExistence type="predicted"/>
<feature type="transmembrane region" description="Helical" evidence="1">
    <location>
        <begin position="245"/>
        <end position="265"/>
    </location>
</feature>
<evidence type="ECO:0000313" key="2">
    <source>
        <dbReference type="EMBL" id="MBE6501203.1"/>
    </source>
</evidence>
<evidence type="ECO:0000313" key="3">
    <source>
        <dbReference type="Proteomes" id="UP000783037"/>
    </source>
</evidence>
<keyword evidence="1" id="KW-0472">Membrane</keyword>
<gene>
    <name evidence="2" type="ORF">E7Z79_02025</name>
</gene>
<dbReference type="InterPro" id="IPR002760">
    <property type="entry name" value="O_anti_polymase"/>
</dbReference>
<feature type="transmembrane region" description="Helical" evidence="1">
    <location>
        <begin position="65"/>
        <end position="85"/>
    </location>
</feature>
<accession>A0A8T3V3U5</accession>
<feature type="transmembrane region" description="Helical" evidence="1">
    <location>
        <begin position="404"/>
        <end position="421"/>
    </location>
</feature>
<keyword evidence="1" id="KW-1133">Transmembrane helix</keyword>
<feature type="transmembrane region" description="Helical" evidence="1">
    <location>
        <begin position="206"/>
        <end position="239"/>
    </location>
</feature>
<feature type="transmembrane region" description="Helical" evidence="1">
    <location>
        <begin position="380"/>
        <end position="398"/>
    </location>
</feature>
<organism evidence="2 3">
    <name type="scientific">Methanobrevibacter thaueri</name>
    <dbReference type="NCBI Taxonomy" id="190975"/>
    <lineage>
        <taxon>Archaea</taxon>
        <taxon>Methanobacteriati</taxon>
        <taxon>Methanobacteriota</taxon>
        <taxon>Methanomada group</taxon>
        <taxon>Methanobacteria</taxon>
        <taxon>Methanobacteriales</taxon>
        <taxon>Methanobacteriaceae</taxon>
        <taxon>Methanobrevibacter</taxon>
    </lineage>
</organism>
<feature type="transmembrane region" description="Helical" evidence="1">
    <location>
        <begin position="355"/>
        <end position="373"/>
    </location>
</feature>
<comment type="caution">
    <text evidence="2">The sequence shown here is derived from an EMBL/GenBank/DDBJ whole genome shotgun (WGS) entry which is preliminary data.</text>
</comment>
<dbReference type="AlphaFoldDB" id="A0A8T3V3U5"/>
<dbReference type="Pfam" id="PF01901">
    <property type="entry name" value="O_anti_polymase"/>
    <property type="match status" value="1"/>
</dbReference>